<evidence type="ECO:0000313" key="15">
    <source>
        <dbReference type="Proteomes" id="UP000569951"/>
    </source>
</evidence>
<feature type="transmembrane region" description="Helical" evidence="13">
    <location>
        <begin position="68"/>
        <end position="85"/>
    </location>
</feature>
<dbReference type="InterPro" id="IPR010617">
    <property type="entry name" value="TMEM175-like"/>
</dbReference>
<keyword evidence="10 13" id="KW-0472">Membrane</keyword>
<comment type="subcellular location">
    <subcellularLocation>
        <location evidence="1">Membrane</location>
        <topology evidence="1">Multi-pass membrane protein</topology>
    </subcellularLocation>
</comment>
<keyword evidence="11" id="KW-0407">Ion channel</keyword>
<protein>
    <submittedName>
        <fullName evidence="14">Putative membrane protein</fullName>
    </submittedName>
</protein>
<evidence type="ECO:0000256" key="9">
    <source>
        <dbReference type="ARBA" id="ARBA00023065"/>
    </source>
</evidence>
<dbReference type="AlphaFoldDB" id="A0A841I4C9"/>
<evidence type="ECO:0000256" key="12">
    <source>
        <dbReference type="ARBA" id="ARBA00034430"/>
    </source>
</evidence>
<gene>
    <name evidence="14" type="ORF">HNR42_003663</name>
</gene>
<keyword evidence="8 13" id="KW-1133">Transmembrane helix</keyword>
<evidence type="ECO:0000313" key="14">
    <source>
        <dbReference type="EMBL" id="MBB6100193.1"/>
    </source>
</evidence>
<feature type="transmembrane region" description="Helical" evidence="13">
    <location>
        <begin position="128"/>
        <end position="149"/>
    </location>
</feature>
<dbReference type="EMBL" id="JACHHG010000024">
    <property type="protein sequence ID" value="MBB6100193.1"/>
    <property type="molecule type" value="Genomic_DNA"/>
</dbReference>
<dbReference type="RefSeq" id="WP_183988925.1">
    <property type="nucleotide sequence ID" value="NZ_JACHHG010000024.1"/>
</dbReference>
<dbReference type="GO" id="GO:0015252">
    <property type="term" value="F:proton channel activity"/>
    <property type="evidence" value="ECO:0007669"/>
    <property type="project" value="InterPro"/>
</dbReference>
<dbReference type="Proteomes" id="UP000569951">
    <property type="component" value="Unassembled WGS sequence"/>
</dbReference>
<comment type="catalytic activity">
    <reaction evidence="12">
        <text>K(+)(in) = K(+)(out)</text>
        <dbReference type="Rhea" id="RHEA:29463"/>
        <dbReference type="ChEBI" id="CHEBI:29103"/>
    </reaction>
</comment>
<keyword evidence="15" id="KW-1185">Reference proteome</keyword>
<evidence type="ECO:0000256" key="6">
    <source>
        <dbReference type="ARBA" id="ARBA00022826"/>
    </source>
</evidence>
<evidence type="ECO:0000256" key="4">
    <source>
        <dbReference type="ARBA" id="ARBA00022538"/>
    </source>
</evidence>
<name>A0A841I4C9_9DEIO</name>
<keyword evidence="7" id="KW-0630">Potassium</keyword>
<evidence type="ECO:0000256" key="10">
    <source>
        <dbReference type="ARBA" id="ARBA00023136"/>
    </source>
</evidence>
<dbReference type="GO" id="GO:0005267">
    <property type="term" value="F:potassium channel activity"/>
    <property type="evidence" value="ECO:0007669"/>
    <property type="project" value="UniProtKB-KW"/>
</dbReference>
<comment type="similarity">
    <text evidence="2">Belongs to the TMEM175 family.</text>
</comment>
<evidence type="ECO:0000256" key="3">
    <source>
        <dbReference type="ARBA" id="ARBA00022448"/>
    </source>
</evidence>
<keyword evidence="5 13" id="KW-0812">Transmembrane</keyword>
<dbReference type="GO" id="GO:0016020">
    <property type="term" value="C:membrane"/>
    <property type="evidence" value="ECO:0007669"/>
    <property type="project" value="UniProtKB-SubCell"/>
</dbReference>
<organism evidence="14 15">
    <name type="scientific">Deinobacterium chartae</name>
    <dbReference type="NCBI Taxonomy" id="521158"/>
    <lineage>
        <taxon>Bacteria</taxon>
        <taxon>Thermotogati</taxon>
        <taxon>Deinococcota</taxon>
        <taxon>Deinococci</taxon>
        <taxon>Deinococcales</taxon>
        <taxon>Deinococcaceae</taxon>
        <taxon>Deinobacterium</taxon>
    </lineage>
</organism>
<evidence type="ECO:0000256" key="11">
    <source>
        <dbReference type="ARBA" id="ARBA00023303"/>
    </source>
</evidence>
<keyword evidence="3" id="KW-0813">Transport</keyword>
<evidence type="ECO:0000256" key="8">
    <source>
        <dbReference type="ARBA" id="ARBA00022989"/>
    </source>
</evidence>
<keyword evidence="9" id="KW-0406">Ion transport</keyword>
<evidence type="ECO:0000256" key="1">
    <source>
        <dbReference type="ARBA" id="ARBA00004141"/>
    </source>
</evidence>
<proteinExistence type="inferred from homology"/>
<evidence type="ECO:0000256" key="5">
    <source>
        <dbReference type="ARBA" id="ARBA00022692"/>
    </source>
</evidence>
<keyword evidence="4" id="KW-0633">Potassium transport</keyword>
<dbReference type="Pfam" id="PF06736">
    <property type="entry name" value="TMEM175"/>
    <property type="match status" value="1"/>
</dbReference>
<evidence type="ECO:0000256" key="13">
    <source>
        <dbReference type="SAM" id="Phobius"/>
    </source>
</evidence>
<accession>A0A841I4C9</accession>
<reference evidence="14 15" key="1">
    <citation type="submission" date="2020-08" db="EMBL/GenBank/DDBJ databases">
        <title>Genomic Encyclopedia of Type Strains, Phase IV (KMG-IV): sequencing the most valuable type-strain genomes for metagenomic binning, comparative biology and taxonomic classification.</title>
        <authorList>
            <person name="Goeker M."/>
        </authorList>
    </citation>
    <scope>NUCLEOTIDE SEQUENCE [LARGE SCALE GENOMIC DNA]</scope>
    <source>
        <strain evidence="14 15">DSM 21458</strain>
    </source>
</reference>
<dbReference type="PANTHER" id="PTHR31462:SF5">
    <property type="entry name" value="ENDOSOMAL_LYSOSOMAL PROTON CHANNEL TMEM175"/>
    <property type="match status" value="1"/>
</dbReference>
<feature type="transmembrane region" description="Helical" evidence="13">
    <location>
        <begin position="27"/>
        <end position="48"/>
    </location>
</feature>
<evidence type="ECO:0000256" key="7">
    <source>
        <dbReference type="ARBA" id="ARBA00022958"/>
    </source>
</evidence>
<comment type="caution">
    <text evidence="14">The sequence shown here is derived from an EMBL/GenBank/DDBJ whole genome shotgun (WGS) entry which is preliminary data.</text>
</comment>
<feature type="transmembrane region" description="Helical" evidence="13">
    <location>
        <begin position="169"/>
        <end position="187"/>
    </location>
</feature>
<dbReference type="PANTHER" id="PTHR31462">
    <property type="entry name" value="ENDOSOMAL/LYSOSOMAL POTASSIUM CHANNEL TMEM175"/>
    <property type="match status" value="1"/>
</dbReference>
<feature type="transmembrane region" description="Helical" evidence="13">
    <location>
        <begin position="97"/>
        <end position="116"/>
    </location>
</feature>
<keyword evidence="6" id="KW-0631">Potassium channel</keyword>
<sequence length="217" mass="24363">MAHDERPVSAQALHRDGDEAHTDFSRLFALSDGLFAIVLTLLALDLRVPDHLPAGDLKAELLQLSPKLLGYLVTFVVVGVYWVLHHRLFEMIVRHRLGLLYLNLGFLLCVSLLPFTESLTDVDRDFELAWTLYALNLASLGMAQLTILFYANRRSLLHHHLSGAELRRVVVRALGGPIVFLSSIAVVHIDPDLAPWMPLLLIPYLRLVGRRPRGARA</sequence>
<evidence type="ECO:0000256" key="2">
    <source>
        <dbReference type="ARBA" id="ARBA00006920"/>
    </source>
</evidence>